<evidence type="ECO:0000313" key="2">
    <source>
        <dbReference type="Proteomes" id="UP000078286"/>
    </source>
</evidence>
<dbReference type="Proteomes" id="UP000078286">
    <property type="component" value="Unassembled WGS sequence"/>
</dbReference>
<organism evidence="1 2">
    <name type="scientific">Buttiauxella noackiae ATCC 51607</name>
    <dbReference type="NCBI Taxonomy" id="1354255"/>
    <lineage>
        <taxon>Bacteria</taxon>
        <taxon>Pseudomonadati</taxon>
        <taxon>Pseudomonadota</taxon>
        <taxon>Gammaproteobacteria</taxon>
        <taxon>Enterobacterales</taxon>
        <taxon>Enterobacteriaceae</taxon>
        <taxon>Buttiauxella</taxon>
    </lineage>
</organism>
<reference evidence="1 2" key="1">
    <citation type="submission" date="2016-04" db="EMBL/GenBank/DDBJ databases">
        <title>ATOL: Assembling a taxonomically balanced genome-scale reconstruction of the evolutionary history of the Enterobacteriaceae.</title>
        <authorList>
            <person name="Plunkett G.III."/>
            <person name="Neeno-Eckwall E.C."/>
            <person name="Glasner J.D."/>
            <person name="Perna N.T."/>
        </authorList>
    </citation>
    <scope>NUCLEOTIDE SEQUENCE [LARGE SCALE GENOMIC DNA]</scope>
    <source>
        <strain evidence="1 2">ATCC 51607</strain>
    </source>
</reference>
<proteinExistence type="predicted"/>
<dbReference type="PATRIC" id="fig|1354255.3.peg.4220"/>
<accession>A0A1B7HH22</accession>
<protein>
    <submittedName>
        <fullName evidence="1">Uncharacterized protein</fullName>
    </submittedName>
</protein>
<dbReference type="RefSeq" id="WP_157093281.1">
    <property type="nucleotide sequence ID" value="NZ_LXEO01000066.1"/>
</dbReference>
<keyword evidence="2" id="KW-1185">Reference proteome</keyword>
<comment type="caution">
    <text evidence="1">The sequence shown here is derived from an EMBL/GenBank/DDBJ whole genome shotgun (WGS) entry which is preliminary data.</text>
</comment>
<gene>
    <name evidence="1" type="ORF">M979_4103</name>
</gene>
<evidence type="ECO:0000313" key="1">
    <source>
        <dbReference type="EMBL" id="OAT14928.1"/>
    </source>
</evidence>
<dbReference type="AlphaFoldDB" id="A0A1B7HH22"/>
<dbReference type="EMBL" id="LXEO01000066">
    <property type="protein sequence ID" value="OAT14928.1"/>
    <property type="molecule type" value="Genomic_DNA"/>
</dbReference>
<sequence length="164" mass="18301">MGIISRASLLYEIAETLGWISPLVITFGVNPWNAALINISNDIQENQEDILKCFLLALAIRSGGESGYNVIEKFYNDIHSKILKSKLSKKAHEILSPHLPELGWLQGWDLGLRFRLAVADAYVRYKWPPQSYAELAHDRKGRVLLADAASDISGGYAYLKAASR</sequence>
<name>A0A1B7HH22_9ENTR</name>